<dbReference type="GeneID" id="58229925"/>
<dbReference type="SUPFAM" id="SSF51735">
    <property type="entry name" value="NAD(P)-binding Rossmann-fold domains"/>
    <property type="match status" value="1"/>
</dbReference>
<dbReference type="GO" id="GO:0016491">
    <property type="term" value="F:oxidoreductase activity"/>
    <property type="evidence" value="ECO:0007669"/>
    <property type="project" value="UniProtKB-KW"/>
</dbReference>
<dbReference type="AlphaFoldDB" id="A0A0F4PWS5"/>
<organism evidence="4 5">
    <name type="scientific">Pseudoalteromonas ruthenica</name>
    <dbReference type="NCBI Taxonomy" id="151081"/>
    <lineage>
        <taxon>Bacteria</taxon>
        <taxon>Pseudomonadati</taxon>
        <taxon>Pseudomonadota</taxon>
        <taxon>Gammaproteobacteria</taxon>
        <taxon>Alteromonadales</taxon>
        <taxon>Pseudoalteromonadaceae</taxon>
        <taxon>Pseudoalteromonas</taxon>
    </lineage>
</organism>
<keyword evidence="2" id="KW-0521">NADP</keyword>
<keyword evidence="5" id="KW-1185">Reference proteome</keyword>
<dbReference type="PANTHER" id="PTHR43618">
    <property type="entry name" value="7-ALPHA-HYDROXYSTEROID DEHYDROGENASE"/>
    <property type="match status" value="1"/>
</dbReference>
<dbReference type="Proteomes" id="UP000033664">
    <property type="component" value="Unassembled WGS sequence"/>
</dbReference>
<dbReference type="OrthoDB" id="9803333at2"/>
<dbReference type="PRINTS" id="PR00080">
    <property type="entry name" value="SDRFAMILY"/>
</dbReference>
<dbReference type="InterPro" id="IPR036291">
    <property type="entry name" value="NAD(P)-bd_dom_sf"/>
</dbReference>
<comment type="caution">
    <text evidence="4">The sequence shown here is derived from an EMBL/GenBank/DDBJ whole genome shotgun (WGS) entry which is preliminary data.</text>
</comment>
<evidence type="ECO:0000256" key="3">
    <source>
        <dbReference type="ARBA" id="ARBA00023002"/>
    </source>
</evidence>
<keyword evidence="3" id="KW-0560">Oxidoreductase</keyword>
<dbReference type="PANTHER" id="PTHR43618:SF8">
    <property type="entry name" value="7ALPHA-HYDROXYSTEROID DEHYDROGENASE"/>
    <property type="match status" value="1"/>
</dbReference>
<comment type="similarity">
    <text evidence="1">Belongs to the short-chain dehydrogenases/reductases (SDR) family.</text>
</comment>
<dbReference type="EMBL" id="JXXZ01000013">
    <property type="protein sequence ID" value="KJY97231.1"/>
    <property type="molecule type" value="Genomic_DNA"/>
</dbReference>
<dbReference type="RefSeq" id="WP_045978594.1">
    <property type="nucleotide sequence ID" value="NZ_CP023396.1"/>
</dbReference>
<sequence>MRTLSQLQQLNGQWALITGGAGHVGHAAAQTLLELGAHVILLDRSEQQLQQVHSSVYGSTDKVHTLSCELSQPSEISTAMAKVSELTQGKLNILINNAAFVGTDKLSGWCVPFEQQSLETFNDCLNVNLSAPFQLCQHAYELMKNTPGAAARIVNISSIYGVVGPQMDMYEGTDMGNPAAYATSKAGLMQLTRWLAANVAPRVRVNNIVLGGIERGQPDSFLNKYNAKVPLARMATEEDVKGAIAYLSSELSNYMTGQSLFLDGGWTAI</sequence>
<dbReference type="InterPro" id="IPR002347">
    <property type="entry name" value="SDR_fam"/>
</dbReference>
<evidence type="ECO:0000256" key="2">
    <source>
        <dbReference type="ARBA" id="ARBA00022857"/>
    </source>
</evidence>
<dbReference type="PRINTS" id="PR00081">
    <property type="entry name" value="GDHRDH"/>
</dbReference>
<gene>
    <name evidence="4" type="ORF">TW72_15600</name>
</gene>
<dbReference type="Pfam" id="PF13561">
    <property type="entry name" value="adh_short_C2"/>
    <property type="match status" value="1"/>
</dbReference>
<accession>A0A0F4PWS5</accession>
<evidence type="ECO:0000256" key="1">
    <source>
        <dbReference type="ARBA" id="ARBA00006484"/>
    </source>
</evidence>
<evidence type="ECO:0008006" key="6">
    <source>
        <dbReference type="Google" id="ProtNLM"/>
    </source>
</evidence>
<dbReference type="Gene3D" id="3.40.50.720">
    <property type="entry name" value="NAD(P)-binding Rossmann-like Domain"/>
    <property type="match status" value="1"/>
</dbReference>
<name>A0A0F4PWS5_9GAMM</name>
<dbReference type="PATRIC" id="fig|151081.8.peg.800"/>
<evidence type="ECO:0000313" key="4">
    <source>
        <dbReference type="EMBL" id="KJY97231.1"/>
    </source>
</evidence>
<evidence type="ECO:0000313" key="5">
    <source>
        <dbReference type="Proteomes" id="UP000033664"/>
    </source>
</evidence>
<reference evidence="4 5" key="1">
    <citation type="journal article" date="2015" name="BMC Genomics">
        <title>Genome mining reveals unlocked bioactive potential of marine Gram-negative bacteria.</title>
        <authorList>
            <person name="Machado H."/>
            <person name="Sonnenschein E.C."/>
            <person name="Melchiorsen J."/>
            <person name="Gram L."/>
        </authorList>
    </citation>
    <scope>NUCLEOTIDE SEQUENCE [LARGE SCALE GENOMIC DNA]</scope>
    <source>
        <strain evidence="4 5">S3137</strain>
    </source>
</reference>
<proteinExistence type="inferred from homology"/>
<protein>
    <recommendedName>
        <fullName evidence="6">Short-chain dehydrogenase</fullName>
    </recommendedName>
</protein>
<dbReference type="InterPro" id="IPR052178">
    <property type="entry name" value="Sec_Metab_Biosynth_SDR"/>
</dbReference>